<keyword evidence="6" id="KW-0456">Lyase</keyword>
<keyword evidence="2" id="KW-0663">Pyridoxal phosphate</keyword>
<dbReference type="InterPro" id="IPR015421">
    <property type="entry name" value="PyrdxlP-dep_Trfase_major"/>
</dbReference>
<dbReference type="SUPFAM" id="SSF53383">
    <property type="entry name" value="PLP-dependent transferases"/>
    <property type="match status" value="1"/>
</dbReference>
<dbReference type="PROSITE" id="PS00595">
    <property type="entry name" value="AA_TRANSFER_CLASS_5"/>
    <property type="match status" value="1"/>
</dbReference>
<reference evidence="6 7" key="1">
    <citation type="submission" date="2017-04" db="EMBL/GenBank/DDBJ databases">
        <authorList>
            <person name="Afonso C.L."/>
            <person name="Miller P.J."/>
            <person name="Scott M.A."/>
            <person name="Spackman E."/>
            <person name="Goraichik I."/>
            <person name="Dimitrov K.M."/>
            <person name="Suarez D.L."/>
            <person name="Swayne D.E."/>
        </authorList>
    </citation>
    <scope>NUCLEOTIDE SEQUENCE [LARGE SCALE GENOMIC DNA]</scope>
    <source>
        <strain evidence="6 7">DSM 5090</strain>
    </source>
</reference>
<evidence type="ECO:0000256" key="4">
    <source>
        <dbReference type="RuleBase" id="RU004504"/>
    </source>
</evidence>
<accession>A0A1W2EPI6</accession>
<dbReference type="PANTHER" id="PTHR43586">
    <property type="entry name" value="CYSTEINE DESULFURASE"/>
    <property type="match status" value="1"/>
</dbReference>
<dbReference type="AlphaFoldDB" id="A0A1W2EPI6"/>
<evidence type="ECO:0000256" key="3">
    <source>
        <dbReference type="RuleBase" id="RU004075"/>
    </source>
</evidence>
<dbReference type="InterPro" id="IPR000192">
    <property type="entry name" value="Aminotrans_V_dom"/>
</dbReference>
<dbReference type="InterPro" id="IPR020578">
    <property type="entry name" value="Aminotrans_V_PyrdxlP_BS"/>
</dbReference>
<dbReference type="Gene3D" id="3.90.1150.10">
    <property type="entry name" value="Aspartate Aminotransferase, domain 1"/>
    <property type="match status" value="1"/>
</dbReference>
<feature type="domain" description="Aminotransferase class V" evidence="5">
    <location>
        <begin position="42"/>
        <end position="364"/>
    </location>
</feature>
<protein>
    <submittedName>
        <fullName evidence="6">Selenocysteine lyase/Cysteine desulfurase</fullName>
    </submittedName>
</protein>
<dbReference type="EMBL" id="FWXI01000027">
    <property type="protein sequence ID" value="SMD11609.1"/>
    <property type="molecule type" value="Genomic_DNA"/>
</dbReference>
<sequence>MKPVYLNNAATSWPKKGQVGGTVAAYIDGLPCHAGRSGFSGWDVTGQCRGLLAGLLQVKNPNQIVLCSNATYALNIALHGIHWQSGAAVVTTAAEHNSVLRPLHYLSKTKGISIHEVSVDRMGRVILDEWEAAIQQFKPQLVVFTHASNVTGAVNDAARLGEIAKQAGAITLLDASQSLGIIPVLPEVWGFDMVAFTGHKYLLGPTGTGGLYIAPGLDLEPVWVGGTGIQSDLDEMPPDMPSRFEAGTPNDPAFAGLAAAVTWANDHGLDSTELQSKIERLAAGLAAAGADVIFVAPPRTPVVSFTLRDWDVGDVGEVLHKSFGIICRTGLHCAPRIHSYLGSYPAGTVRFSLSRFTTYEEIDYCLRAVGEMMHETG</sequence>
<dbReference type="InterPro" id="IPR015424">
    <property type="entry name" value="PyrdxlP-dep_Trfase"/>
</dbReference>
<dbReference type="Pfam" id="PF00266">
    <property type="entry name" value="Aminotran_5"/>
    <property type="match status" value="1"/>
</dbReference>
<dbReference type="GO" id="GO:0016829">
    <property type="term" value="F:lyase activity"/>
    <property type="evidence" value="ECO:0007669"/>
    <property type="project" value="UniProtKB-KW"/>
</dbReference>
<dbReference type="OrthoDB" id="9804366at2"/>
<dbReference type="Proteomes" id="UP000192738">
    <property type="component" value="Unassembled WGS sequence"/>
</dbReference>
<dbReference type="RefSeq" id="WP_084578067.1">
    <property type="nucleotide sequence ID" value="NZ_CP155572.1"/>
</dbReference>
<proteinExistence type="inferred from homology"/>
<evidence type="ECO:0000313" key="6">
    <source>
        <dbReference type="EMBL" id="SMD11609.1"/>
    </source>
</evidence>
<evidence type="ECO:0000259" key="5">
    <source>
        <dbReference type="Pfam" id="PF00266"/>
    </source>
</evidence>
<dbReference type="STRING" id="112901.SAMN04488500_12737"/>
<keyword evidence="7" id="KW-1185">Reference proteome</keyword>
<evidence type="ECO:0000256" key="2">
    <source>
        <dbReference type="ARBA" id="ARBA00022898"/>
    </source>
</evidence>
<dbReference type="Gene3D" id="3.40.640.10">
    <property type="entry name" value="Type I PLP-dependent aspartate aminotransferase-like (Major domain)"/>
    <property type="match status" value="1"/>
</dbReference>
<comment type="cofactor">
    <cofactor evidence="1 4">
        <name>pyridoxal 5'-phosphate</name>
        <dbReference type="ChEBI" id="CHEBI:597326"/>
    </cofactor>
</comment>
<evidence type="ECO:0000256" key="1">
    <source>
        <dbReference type="ARBA" id="ARBA00001933"/>
    </source>
</evidence>
<organism evidence="6 7">
    <name type="scientific">Sporomusa malonica</name>
    <dbReference type="NCBI Taxonomy" id="112901"/>
    <lineage>
        <taxon>Bacteria</taxon>
        <taxon>Bacillati</taxon>
        <taxon>Bacillota</taxon>
        <taxon>Negativicutes</taxon>
        <taxon>Selenomonadales</taxon>
        <taxon>Sporomusaceae</taxon>
        <taxon>Sporomusa</taxon>
    </lineage>
</organism>
<gene>
    <name evidence="6" type="ORF">SAMN04488500_12737</name>
</gene>
<name>A0A1W2EPI6_9FIRM</name>
<comment type="similarity">
    <text evidence="3">Belongs to the class-V pyridoxal-phosphate-dependent aminotransferase family.</text>
</comment>
<evidence type="ECO:0000313" key="7">
    <source>
        <dbReference type="Proteomes" id="UP000192738"/>
    </source>
</evidence>
<dbReference type="InterPro" id="IPR015422">
    <property type="entry name" value="PyrdxlP-dep_Trfase_small"/>
</dbReference>
<dbReference type="PANTHER" id="PTHR43586:SF4">
    <property type="entry name" value="ISOPENICILLIN N EPIMERASE"/>
    <property type="match status" value="1"/>
</dbReference>